<reference evidence="2 3" key="1">
    <citation type="journal article" date="2016" name="Microbes Environ.">
        <title>Phylogenetically diverse aerobic anoxygenic phototrophic bacteria isolated from epilithic biofilms in Tama river, Japan.</title>
        <authorList>
            <person name="Hirose S."/>
            <person name="Matsuura K."/>
            <person name="Haruta S."/>
        </authorList>
    </citation>
    <scope>NUCLEOTIDE SEQUENCE [LARGE SCALE GENOMIC DNA]</scope>
    <source>
        <strain evidence="2 3">S08</strain>
    </source>
</reference>
<dbReference type="Pfam" id="PF04577">
    <property type="entry name" value="Glyco_transf_61"/>
    <property type="match status" value="1"/>
</dbReference>
<evidence type="ECO:0000259" key="1">
    <source>
        <dbReference type="Pfam" id="PF04577"/>
    </source>
</evidence>
<dbReference type="InterPro" id="IPR049625">
    <property type="entry name" value="Glyco_transf_61_cat"/>
</dbReference>
<sequence length="322" mass="34837">MKSPDAAPPLAVVQHRGVTLMPAIAERSGGFQFSLGAFDAVGDPVTGVAHRRHGGVTVPPAPPAAPPALRWSGPHLYAGVVFGQFGHFVAESLSRLWAMRAAPEAALVWHRHPAWTAPGLSRWQQDVLALAGLGGRTHRFIDAPVVVDDILVPEQGHVMGHVLHPAQVRALGVHPFRAPQAGRRLWVSRSALAKANGMIEREDELEALLRDRRWEVVHPERRDVAAQLALYEDAEILAGFEGSAFHLLLMGRDIRARVLLLDRRLAPAQHRTYDIIAQALGFPQERLSVALDPVRGRGNTGTWRLQHPAAAAAALDSAAGAP</sequence>
<proteinExistence type="predicted"/>
<feature type="domain" description="Glycosyltransferase 61 catalytic" evidence="1">
    <location>
        <begin position="85"/>
        <end position="250"/>
    </location>
</feature>
<organism evidence="2 3">
    <name type="scientific">Roseomonas fluvialis</name>
    <dbReference type="NCBI Taxonomy" id="1750527"/>
    <lineage>
        <taxon>Bacteria</taxon>
        <taxon>Pseudomonadati</taxon>
        <taxon>Pseudomonadota</taxon>
        <taxon>Alphaproteobacteria</taxon>
        <taxon>Acetobacterales</taxon>
        <taxon>Roseomonadaceae</taxon>
        <taxon>Roseomonas</taxon>
    </lineage>
</organism>
<keyword evidence="3" id="KW-1185">Reference proteome</keyword>
<dbReference type="EMBL" id="AP025637">
    <property type="protein sequence ID" value="BDG73650.1"/>
    <property type="molecule type" value="Genomic_DNA"/>
</dbReference>
<evidence type="ECO:0000313" key="2">
    <source>
        <dbReference type="EMBL" id="BDG73650.1"/>
    </source>
</evidence>
<name>A0ABM7Y6V0_9PROT</name>
<protein>
    <recommendedName>
        <fullName evidence="1">Glycosyltransferase 61 catalytic domain-containing protein</fullName>
    </recommendedName>
</protein>
<evidence type="ECO:0000313" key="3">
    <source>
        <dbReference type="Proteomes" id="UP000831327"/>
    </source>
</evidence>
<dbReference type="Proteomes" id="UP000831327">
    <property type="component" value="Chromosome"/>
</dbReference>
<accession>A0ABM7Y6V0</accession>
<gene>
    <name evidence="2" type="ORF">Rmf_35790</name>
</gene>